<accession>A0A5B2W0N4</accession>
<comment type="caution">
    <text evidence="2">The sequence shown here is derived from an EMBL/GenBank/DDBJ whole genome shotgun (WGS) entry which is preliminary data.</text>
</comment>
<proteinExistence type="predicted"/>
<evidence type="ECO:0000256" key="1">
    <source>
        <dbReference type="SAM" id="Phobius"/>
    </source>
</evidence>
<feature type="transmembrane region" description="Helical" evidence="1">
    <location>
        <begin position="203"/>
        <end position="223"/>
    </location>
</feature>
<name>A0A5B2W0N4_9BACT</name>
<keyword evidence="3" id="KW-1185">Reference proteome</keyword>
<keyword evidence="1" id="KW-1133">Transmembrane helix</keyword>
<reference evidence="2 3" key="1">
    <citation type="submission" date="2019-09" db="EMBL/GenBank/DDBJ databases">
        <title>Chitinophaga ginsengihumi sp. nov., isolated from soil of ginseng rhizosphere.</title>
        <authorList>
            <person name="Lee J."/>
        </authorList>
    </citation>
    <scope>NUCLEOTIDE SEQUENCE [LARGE SCALE GENOMIC DNA]</scope>
    <source>
        <strain evidence="2 3">BN140078</strain>
    </source>
</reference>
<organism evidence="2 3">
    <name type="scientific">Chitinophaga agrisoli</name>
    <dbReference type="NCBI Taxonomy" id="2607653"/>
    <lineage>
        <taxon>Bacteria</taxon>
        <taxon>Pseudomonadati</taxon>
        <taxon>Bacteroidota</taxon>
        <taxon>Chitinophagia</taxon>
        <taxon>Chitinophagales</taxon>
        <taxon>Chitinophagaceae</taxon>
        <taxon>Chitinophaga</taxon>
    </lineage>
</organism>
<evidence type="ECO:0000313" key="2">
    <source>
        <dbReference type="EMBL" id="KAA2244915.1"/>
    </source>
</evidence>
<gene>
    <name evidence="2" type="ORF">F0L74_02835</name>
</gene>
<dbReference type="EMBL" id="VUOC01000001">
    <property type="protein sequence ID" value="KAA2244915.1"/>
    <property type="molecule type" value="Genomic_DNA"/>
</dbReference>
<keyword evidence="1" id="KW-0472">Membrane</keyword>
<dbReference type="Pfam" id="PF14023">
    <property type="entry name" value="Bestrophin-like"/>
    <property type="match status" value="1"/>
</dbReference>
<keyword evidence="1" id="KW-0812">Transmembrane</keyword>
<evidence type="ECO:0008006" key="4">
    <source>
        <dbReference type="Google" id="ProtNLM"/>
    </source>
</evidence>
<feature type="transmembrane region" description="Helical" evidence="1">
    <location>
        <begin position="177"/>
        <end position="197"/>
    </location>
</feature>
<evidence type="ECO:0000313" key="3">
    <source>
        <dbReference type="Proteomes" id="UP000324611"/>
    </source>
</evidence>
<reference evidence="2 3" key="2">
    <citation type="submission" date="2019-09" db="EMBL/GenBank/DDBJ databases">
        <authorList>
            <person name="Jin C."/>
        </authorList>
    </citation>
    <scope>NUCLEOTIDE SEQUENCE [LARGE SCALE GENOMIC DNA]</scope>
    <source>
        <strain evidence="2 3">BN140078</strain>
    </source>
</reference>
<dbReference type="RefSeq" id="WP_149836311.1">
    <property type="nucleotide sequence ID" value="NZ_VUOC01000001.1"/>
</dbReference>
<sequence>MLGFLFYLVCYPLLLFGGLRLGGALAKRMHEHGRNWAPLGVEGGLLGFYGLLISFTLVQASNQGHDRTTNIYEISDRMSLLFRKSRIYDPELQGKVKNYMSGLFKLQLEKGYKSVEEMRETIQTVNALDEVLDEYIIQTLAVHPEKRAELTELINVTEQIETSYFKLIHSYHRKSPALVLFILILFSLLMSVLLGYIRRIHKFNIHITTVTFTVISYVLINVIHDMGSPNIGFLRPNFEDIREVQEVFDNYYNR</sequence>
<dbReference type="InterPro" id="IPR025333">
    <property type="entry name" value="DUF4239"/>
</dbReference>
<feature type="transmembrane region" description="Helical" evidence="1">
    <location>
        <begin position="36"/>
        <end position="58"/>
    </location>
</feature>
<dbReference type="Proteomes" id="UP000324611">
    <property type="component" value="Unassembled WGS sequence"/>
</dbReference>
<protein>
    <recommendedName>
        <fullName evidence="4">DUF4239 domain-containing protein</fullName>
    </recommendedName>
</protein>
<dbReference type="AlphaFoldDB" id="A0A5B2W0N4"/>